<reference evidence="1" key="1">
    <citation type="submission" date="2019-12" db="EMBL/GenBank/DDBJ databases">
        <authorList>
            <person name="Cremers G."/>
        </authorList>
    </citation>
    <scope>NUCLEOTIDE SEQUENCE</scope>
    <source>
        <strain evidence="1">Mbul1</strain>
    </source>
</reference>
<protein>
    <submittedName>
        <fullName evidence="1">Uncharacterized protein</fullName>
    </submittedName>
</protein>
<dbReference type="EMBL" id="LR743504">
    <property type="protein sequence ID" value="CAA2102670.1"/>
    <property type="molecule type" value="Genomic_DNA"/>
</dbReference>
<evidence type="ECO:0000313" key="1">
    <source>
        <dbReference type="EMBL" id="CAA2102670.1"/>
    </source>
</evidence>
<sequence length="58" mass="6106">MATSDSAWTLENVSELRTLARERVPVSIISLKLKRPIEAVSAKLAELGITPASEAGGA</sequence>
<accession>A0A679J433</accession>
<organism evidence="1">
    <name type="scientific">Methylobacterium bullatum</name>
    <dbReference type="NCBI Taxonomy" id="570505"/>
    <lineage>
        <taxon>Bacteria</taxon>
        <taxon>Pseudomonadati</taxon>
        <taxon>Pseudomonadota</taxon>
        <taxon>Alphaproteobacteria</taxon>
        <taxon>Hyphomicrobiales</taxon>
        <taxon>Methylobacteriaceae</taxon>
        <taxon>Methylobacterium</taxon>
    </lineage>
</organism>
<dbReference type="AlphaFoldDB" id="A0A679J433"/>
<name>A0A679J433_9HYPH</name>
<proteinExistence type="predicted"/>
<gene>
    <name evidence="1" type="ORF">MBUL_01803</name>
</gene>